<protein>
    <submittedName>
        <fullName evidence="2">Uncharacterized protein</fullName>
    </submittedName>
</protein>
<evidence type="ECO:0000313" key="2">
    <source>
        <dbReference type="EMBL" id="KAG5559923.1"/>
    </source>
</evidence>
<comment type="caution">
    <text evidence="2">The sequence shown here is derived from an EMBL/GenBank/DDBJ whole genome shotgun (WGS) entry which is preliminary data.</text>
</comment>
<dbReference type="EMBL" id="JACTNZ010000002">
    <property type="protein sequence ID" value="KAG5559923.1"/>
    <property type="molecule type" value="Genomic_DNA"/>
</dbReference>
<reference evidence="2" key="1">
    <citation type="submission" date="2020-08" db="EMBL/GenBank/DDBJ databases">
        <title>Plant Genome Project.</title>
        <authorList>
            <person name="Zhang R.-G."/>
        </authorList>
    </citation>
    <scope>NUCLEOTIDE SEQUENCE</scope>
    <source>
        <strain evidence="2">WSP0</strain>
        <tissue evidence="2">Leaf</tissue>
    </source>
</reference>
<keyword evidence="1" id="KW-0472">Membrane</keyword>
<keyword evidence="3" id="KW-1185">Reference proteome</keyword>
<keyword evidence="1" id="KW-0812">Transmembrane</keyword>
<organism evidence="2 3">
    <name type="scientific">Rhododendron griersonianum</name>
    <dbReference type="NCBI Taxonomy" id="479676"/>
    <lineage>
        <taxon>Eukaryota</taxon>
        <taxon>Viridiplantae</taxon>
        <taxon>Streptophyta</taxon>
        <taxon>Embryophyta</taxon>
        <taxon>Tracheophyta</taxon>
        <taxon>Spermatophyta</taxon>
        <taxon>Magnoliopsida</taxon>
        <taxon>eudicotyledons</taxon>
        <taxon>Gunneridae</taxon>
        <taxon>Pentapetalae</taxon>
        <taxon>asterids</taxon>
        <taxon>Ericales</taxon>
        <taxon>Ericaceae</taxon>
        <taxon>Ericoideae</taxon>
        <taxon>Rhodoreae</taxon>
        <taxon>Rhododendron</taxon>
    </lineage>
</organism>
<accession>A0AAV6L6A9</accession>
<feature type="transmembrane region" description="Helical" evidence="1">
    <location>
        <begin position="43"/>
        <end position="66"/>
    </location>
</feature>
<evidence type="ECO:0000313" key="3">
    <source>
        <dbReference type="Proteomes" id="UP000823749"/>
    </source>
</evidence>
<name>A0AAV6L6A9_9ERIC</name>
<dbReference type="Proteomes" id="UP000823749">
    <property type="component" value="Chromosome 2"/>
</dbReference>
<proteinExistence type="predicted"/>
<dbReference type="AlphaFoldDB" id="A0AAV6L6A9"/>
<gene>
    <name evidence="2" type="ORF">RHGRI_003274</name>
</gene>
<keyword evidence="1" id="KW-1133">Transmembrane helix</keyword>
<evidence type="ECO:0000256" key="1">
    <source>
        <dbReference type="SAM" id="Phobius"/>
    </source>
</evidence>
<sequence>MHSRGLKPNGIGISSVLPAVGDLILGSQNSMVYGDMNDQVRDVVLSMVSVVIAISYNFSCACFIGVEECMKQERDRVSSYLQSRSQHKLLQVFTAFKTSFKKY</sequence>